<dbReference type="SUPFAM" id="SSF54001">
    <property type="entry name" value="Cysteine proteinases"/>
    <property type="match status" value="1"/>
</dbReference>
<evidence type="ECO:0000256" key="7">
    <source>
        <dbReference type="PROSITE-ProRule" id="PRU00239"/>
    </source>
</evidence>
<dbReference type="InterPro" id="IPR022684">
    <property type="entry name" value="Calpain_cysteine_protease"/>
</dbReference>
<evidence type="ECO:0000256" key="2">
    <source>
        <dbReference type="ARBA" id="ARBA00022670"/>
    </source>
</evidence>
<feature type="domain" description="Calpain catalytic" evidence="9">
    <location>
        <begin position="156"/>
        <end position="483"/>
    </location>
</feature>
<dbReference type="InterPro" id="IPR038765">
    <property type="entry name" value="Papain-like_cys_pep_sf"/>
</dbReference>
<feature type="region of interest" description="Disordered" evidence="8">
    <location>
        <begin position="1391"/>
        <end position="1412"/>
    </location>
</feature>
<feature type="active site" evidence="5 7">
    <location>
        <position position="395"/>
    </location>
</feature>
<dbReference type="InterPro" id="IPR036213">
    <property type="entry name" value="Calpain_III_sf"/>
</dbReference>
<dbReference type="Gene3D" id="2.130.10.30">
    <property type="entry name" value="Regulator of chromosome condensation 1/beta-lactamase-inhibitor protein II"/>
    <property type="match status" value="2"/>
</dbReference>
<dbReference type="GO" id="GO:0004198">
    <property type="term" value="F:calcium-dependent cysteine-type endopeptidase activity"/>
    <property type="evidence" value="ECO:0007669"/>
    <property type="project" value="InterPro"/>
</dbReference>
<organism evidence="10 11">
    <name type="scientific">Chrysochromulina tobinii</name>
    <dbReference type="NCBI Taxonomy" id="1460289"/>
    <lineage>
        <taxon>Eukaryota</taxon>
        <taxon>Haptista</taxon>
        <taxon>Haptophyta</taxon>
        <taxon>Prymnesiophyceae</taxon>
        <taxon>Prymnesiales</taxon>
        <taxon>Chrysochromulinaceae</taxon>
        <taxon>Chrysochromulina</taxon>
    </lineage>
</organism>
<evidence type="ECO:0000256" key="8">
    <source>
        <dbReference type="SAM" id="MobiDB-lite"/>
    </source>
</evidence>
<dbReference type="InterPro" id="IPR001300">
    <property type="entry name" value="Peptidase_C2_calpain_cat"/>
</dbReference>
<evidence type="ECO:0000256" key="3">
    <source>
        <dbReference type="ARBA" id="ARBA00022801"/>
    </source>
</evidence>
<feature type="active site" evidence="5 7">
    <location>
        <position position="225"/>
    </location>
</feature>
<evidence type="ECO:0000256" key="1">
    <source>
        <dbReference type="ARBA" id="ARBA00007623"/>
    </source>
</evidence>
<evidence type="ECO:0000313" key="11">
    <source>
        <dbReference type="Proteomes" id="UP000037460"/>
    </source>
</evidence>
<dbReference type="SMART" id="SM00230">
    <property type="entry name" value="CysPc"/>
    <property type="match status" value="1"/>
</dbReference>
<proteinExistence type="inferred from homology"/>
<evidence type="ECO:0000313" key="10">
    <source>
        <dbReference type="EMBL" id="KOO23528.1"/>
    </source>
</evidence>
<feature type="repeat" description="RCC1" evidence="6">
    <location>
        <begin position="1064"/>
        <end position="1115"/>
    </location>
</feature>
<dbReference type="PANTHER" id="PTHR10183">
    <property type="entry name" value="CALPAIN"/>
    <property type="match status" value="1"/>
</dbReference>
<dbReference type="PRINTS" id="PR00704">
    <property type="entry name" value="CALPAIN"/>
</dbReference>
<dbReference type="Pfam" id="PF00648">
    <property type="entry name" value="Peptidase_C2"/>
    <property type="match status" value="1"/>
</dbReference>
<name>A0A0M0JBE4_9EUKA</name>
<evidence type="ECO:0000259" key="9">
    <source>
        <dbReference type="PROSITE" id="PS50203"/>
    </source>
</evidence>
<dbReference type="OrthoDB" id="424753at2759"/>
<evidence type="ECO:0000256" key="5">
    <source>
        <dbReference type="PIRSR" id="PIRSR622684-1"/>
    </source>
</evidence>
<dbReference type="InterPro" id="IPR000408">
    <property type="entry name" value="Reg_chr_condens"/>
</dbReference>
<comment type="caution">
    <text evidence="10">The sequence shown here is derived from an EMBL/GenBank/DDBJ whole genome shotgun (WGS) entry which is preliminary data.</text>
</comment>
<dbReference type="CDD" id="cd00044">
    <property type="entry name" value="CysPc"/>
    <property type="match status" value="1"/>
</dbReference>
<dbReference type="InterPro" id="IPR009091">
    <property type="entry name" value="RCC1/BLIP-II"/>
</dbReference>
<keyword evidence="11" id="KW-1185">Reference proteome</keyword>
<gene>
    <name evidence="10" type="ORF">Ctob_001185</name>
</gene>
<dbReference type="InterPro" id="IPR000169">
    <property type="entry name" value="Pept_cys_AS"/>
</dbReference>
<feature type="region of interest" description="Disordered" evidence="8">
    <location>
        <begin position="872"/>
        <end position="894"/>
    </location>
</feature>
<keyword evidence="4 7" id="KW-0788">Thiol protease</keyword>
<feature type="active site" evidence="5 7">
    <location>
        <position position="420"/>
    </location>
</feature>
<feature type="repeat" description="RCC1" evidence="6">
    <location>
        <begin position="958"/>
        <end position="1009"/>
    </location>
</feature>
<dbReference type="PANTHER" id="PTHR10183:SF379">
    <property type="entry name" value="CALPAIN-5"/>
    <property type="match status" value="1"/>
</dbReference>
<feature type="region of interest" description="Disordered" evidence="8">
    <location>
        <begin position="495"/>
        <end position="522"/>
    </location>
</feature>
<dbReference type="Proteomes" id="UP000037460">
    <property type="component" value="Unassembled WGS sequence"/>
</dbReference>
<sequence>MAFPAAPSVPRSAQKHALGGGLLNVYSSGGLIEGEDFLVHVQNTDKDNLLQVDLDFSSSSNLEVKGQRGLRVRAIVEPGVTMLAAKLEPATKGRGYALSWTVGYKQLPPDPRLVEQKLANQRDRIGKGLDEMLALHYALHAKGLDPFNERVVREALRDDGDVTNSAIDLFFPPVARSIGNSTSAHAWRRAVEILHDDPTTDKDETAVFFQSVNASDIVQGELGNCWFLSALASLVEFPEMVDRLFCTAWPKSVAAARRAAKPMYDDQGLYKLRFCMHGQWMDVLIDDYFPCKGPMQGPVFSRAHGPELWVMLVEKAYAKLQGSYWNCRLGLPNEGLLDLTGAPTIRLRFDETQVSFDDFWSWDRNSCVVCASTPGLDTFTEGGGATEAHGLVPGHAYTVVQARRIGRGKYAGAEVLQVRNPWGKFEWGGAWSDKSREMEACRAELEDDGIETNDGDEENDGMFWMSFEDFKRLFASVSVCALHVLQPGSTLANPKTLSKLPETRNLPPNRGSGPRYVPPRNGRRSVKQAARMDPQLWNESRVKSLFDASSLLDPRLRPAHCFQFTVPAPDSVFEVNEQLFFTLSQVDDRSPLSPGHLDVGLVLYRIERGGRLTEIAFQKGVSDASRNLLLETYLEPGEYVVVPITGGVRPAPPSTVAKIAPVDGDPLLPESNCPVSASVYYALRRIFFALDQDLDGLLGPADLALPTAAPFVDACKIDIISAEGEPMQPGCMLKLSAFVAQSGGIQLETLALVLLMAWGGPKSAQWTTLFSAMGYDHQLNPTNAHLPFVLALHASQSVKLRRCKLDASVYDRILCTYCKRHGHQQRMGTASVYALATGSGAIFVGDNTGVAPASITVDCAGSYNVAGHDDSLQATGTLAPPPAGQKSEGAMLAHDGGRAPLTKRVEEAQAADDMEPLLLLAIQTEEGKPPNEWRRANVDALSQIACSHYHSVALGKDGTTFSWGRGPYGVLGHGSEDDEPCARPIAALKGERVQSVAAGPYNSAALTADGKVLLWGWHPLATLEEGIIHETFHSTPVRVAVPLHTRIIGAACGCFGVAVWDERGRVYTWGRGDSGQLGHGNLESVALPRPIETLEGVAIDQCAFGGNDVEGEHTGFLLLASTSGALFSCGSPSRGQLGRTYSSGVDSPDNLLRRTTVDIGSAAPVHHALPGQVLGALYNPKDSSAAPVSKLAASDSHAAVLTDMGELYVWGAEQVAKLPNMSDQVVSMDLEEPARVPDCPELVDVVCAAHVTLGRTSRGEAWLIGGERGAAGLPRRMQLPGACVALYGGGFYLGVAVDLNVEPGELPVPLAAAAVLGASTSASTARMRQAEELLVAAGLPAELAESVEPGLASLLLADVGQATPDCLRHELRLLRDLLRVEKDKLHRLVQGDKDGELPPSAGTWTDQQGRRAGTQAHFVEPKGDHREMSLRKPPRAKYVMRAAETIKLYPRKNGTLSSASRADNVTWA</sequence>
<dbReference type="GO" id="GO:0006508">
    <property type="term" value="P:proteolysis"/>
    <property type="evidence" value="ECO:0007669"/>
    <property type="project" value="UniProtKB-KW"/>
</dbReference>
<protein>
    <submittedName>
        <fullName evidence="10">Calpain family cysteine protease containing protein</fullName>
    </submittedName>
</protein>
<dbReference type="Pfam" id="PF00415">
    <property type="entry name" value="RCC1"/>
    <property type="match status" value="2"/>
</dbReference>
<comment type="similarity">
    <text evidence="1">Belongs to the peptidase C2 family.</text>
</comment>
<dbReference type="PROSITE" id="PS50012">
    <property type="entry name" value="RCC1_3"/>
    <property type="match status" value="2"/>
</dbReference>
<dbReference type="EMBL" id="JWZX01003182">
    <property type="protein sequence ID" value="KOO23528.1"/>
    <property type="molecule type" value="Genomic_DNA"/>
</dbReference>
<evidence type="ECO:0000256" key="4">
    <source>
        <dbReference type="ARBA" id="ARBA00022807"/>
    </source>
</evidence>
<keyword evidence="2 7" id="KW-0645">Protease</keyword>
<evidence type="ECO:0000256" key="6">
    <source>
        <dbReference type="PROSITE-ProRule" id="PRU00235"/>
    </source>
</evidence>
<dbReference type="PROSITE" id="PS50203">
    <property type="entry name" value="CALPAIN_CAT"/>
    <property type="match status" value="1"/>
</dbReference>
<keyword evidence="3 7" id="KW-0378">Hydrolase</keyword>
<reference evidence="11" key="1">
    <citation type="journal article" date="2015" name="PLoS Genet.">
        <title>Genome Sequence and Transcriptome Analyses of Chrysochromulina tobin: Metabolic Tools for Enhanced Algal Fitness in the Prominent Order Prymnesiales (Haptophyceae).</title>
        <authorList>
            <person name="Hovde B.T."/>
            <person name="Deodato C.R."/>
            <person name="Hunsperger H.M."/>
            <person name="Ryken S.A."/>
            <person name="Yost W."/>
            <person name="Jha R.K."/>
            <person name="Patterson J."/>
            <person name="Monnat R.J. Jr."/>
            <person name="Barlow S.B."/>
            <person name="Starkenburg S.R."/>
            <person name="Cattolico R.A."/>
        </authorList>
    </citation>
    <scope>NUCLEOTIDE SEQUENCE</scope>
    <source>
        <strain evidence="11">CCMP291</strain>
    </source>
</reference>
<dbReference type="Gene3D" id="3.90.70.10">
    <property type="entry name" value="Cysteine proteinases"/>
    <property type="match status" value="1"/>
</dbReference>
<dbReference type="SUPFAM" id="SSF49758">
    <property type="entry name" value="Calpain large subunit, middle domain (domain III)"/>
    <property type="match status" value="1"/>
</dbReference>
<accession>A0A0M0JBE4</accession>
<dbReference type="PROSITE" id="PS00139">
    <property type="entry name" value="THIOL_PROTEASE_CYS"/>
    <property type="match status" value="1"/>
</dbReference>
<dbReference type="SUPFAM" id="SSF50985">
    <property type="entry name" value="RCC1/BLIP-II"/>
    <property type="match status" value="1"/>
</dbReference>